<name>A0A0F9KRZ1_9ZZZZ</name>
<dbReference type="InterPro" id="IPR029499">
    <property type="entry name" value="PduO-typ"/>
</dbReference>
<evidence type="ECO:0000313" key="5">
    <source>
        <dbReference type="EMBL" id="KKM18130.1"/>
    </source>
</evidence>
<sequence>MKTKFFTGKGDDGTSDMGEVCMNKDSGYAELLGALDELNSWTGLCRARAIREHQLKKEELPVAIVPTLRQIQELLFIAQAEVAVCAASALGTAESVSGKHITSRHTTFLEEVIHKIDKEVPPLTHFVIPGASELSAMIELQLVAWNVLRSRCIVQNNCRSRSYLS</sequence>
<dbReference type="Gene3D" id="1.20.1200.10">
    <property type="entry name" value="Cobalamin adenosyltransferase-like"/>
    <property type="match status" value="1"/>
</dbReference>
<protein>
    <recommendedName>
        <fullName evidence="4">Cobalamin adenosyltransferase-like domain-containing protein</fullName>
    </recommendedName>
</protein>
<evidence type="ECO:0000256" key="2">
    <source>
        <dbReference type="ARBA" id="ARBA00022741"/>
    </source>
</evidence>
<organism evidence="5">
    <name type="scientific">marine sediment metagenome</name>
    <dbReference type="NCBI Taxonomy" id="412755"/>
    <lineage>
        <taxon>unclassified sequences</taxon>
        <taxon>metagenomes</taxon>
        <taxon>ecological metagenomes</taxon>
    </lineage>
</organism>
<keyword evidence="2" id="KW-0547">Nucleotide-binding</keyword>
<dbReference type="PANTHER" id="PTHR12213">
    <property type="entry name" value="CORRINOID ADENOSYLTRANSFERASE"/>
    <property type="match status" value="1"/>
</dbReference>
<evidence type="ECO:0000259" key="4">
    <source>
        <dbReference type="Pfam" id="PF01923"/>
    </source>
</evidence>
<evidence type="ECO:0000256" key="1">
    <source>
        <dbReference type="ARBA" id="ARBA00022679"/>
    </source>
</evidence>
<feature type="domain" description="Cobalamin adenosyltransferase-like" evidence="4">
    <location>
        <begin position="6"/>
        <end position="139"/>
    </location>
</feature>
<comment type="caution">
    <text evidence="5">The sequence shown here is derived from an EMBL/GenBank/DDBJ whole genome shotgun (WGS) entry which is preliminary data.</text>
</comment>
<dbReference type="Pfam" id="PF01923">
    <property type="entry name" value="Cob_adeno_trans"/>
    <property type="match status" value="1"/>
</dbReference>
<keyword evidence="1" id="KW-0808">Transferase</keyword>
<dbReference type="AlphaFoldDB" id="A0A0F9KRZ1"/>
<dbReference type="PANTHER" id="PTHR12213:SF0">
    <property type="entry name" value="CORRINOID ADENOSYLTRANSFERASE MMAB"/>
    <property type="match status" value="1"/>
</dbReference>
<accession>A0A0F9KRZ1</accession>
<dbReference type="GO" id="GO:0008817">
    <property type="term" value="F:corrinoid adenosyltransferase activity"/>
    <property type="evidence" value="ECO:0007669"/>
    <property type="project" value="TreeGrafter"/>
</dbReference>
<dbReference type="GO" id="GO:0005524">
    <property type="term" value="F:ATP binding"/>
    <property type="evidence" value="ECO:0007669"/>
    <property type="project" value="UniProtKB-KW"/>
</dbReference>
<reference evidence="5" key="1">
    <citation type="journal article" date="2015" name="Nature">
        <title>Complex archaea that bridge the gap between prokaryotes and eukaryotes.</title>
        <authorList>
            <person name="Spang A."/>
            <person name="Saw J.H."/>
            <person name="Jorgensen S.L."/>
            <person name="Zaremba-Niedzwiedzka K."/>
            <person name="Martijn J."/>
            <person name="Lind A.E."/>
            <person name="van Eijk R."/>
            <person name="Schleper C."/>
            <person name="Guy L."/>
            <person name="Ettema T.J."/>
        </authorList>
    </citation>
    <scope>NUCLEOTIDE SEQUENCE</scope>
</reference>
<dbReference type="InterPro" id="IPR036451">
    <property type="entry name" value="CblAdoTrfase-like_sf"/>
</dbReference>
<proteinExistence type="predicted"/>
<gene>
    <name evidence="5" type="ORF">LCGC14_1668800</name>
</gene>
<dbReference type="InterPro" id="IPR016030">
    <property type="entry name" value="CblAdoTrfase-like"/>
</dbReference>
<keyword evidence="3" id="KW-0067">ATP-binding</keyword>
<dbReference type="SUPFAM" id="SSF89028">
    <property type="entry name" value="Cobalamin adenosyltransferase-like"/>
    <property type="match status" value="1"/>
</dbReference>
<dbReference type="EMBL" id="LAZR01014287">
    <property type="protein sequence ID" value="KKM18130.1"/>
    <property type="molecule type" value="Genomic_DNA"/>
</dbReference>
<evidence type="ECO:0000256" key="3">
    <source>
        <dbReference type="ARBA" id="ARBA00022840"/>
    </source>
</evidence>